<keyword evidence="4" id="KW-1185">Reference proteome</keyword>
<feature type="domain" description="DUF2293" evidence="2">
    <location>
        <begin position="27"/>
        <end position="109"/>
    </location>
</feature>
<evidence type="ECO:0000313" key="3">
    <source>
        <dbReference type="EMBL" id="USW47991.1"/>
    </source>
</evidence>
<dbReference type="EMBL" id="CP099418">
    <property type="protein sequence ID" value="USW47991.1"/>
    <property type="molecule type" value="Genomic_DNA"/>
</dbReference>
<evidence type="ECO:0000256" key="1">
    <source>
        <dbReference type="SAM" id="MobiDB-lite"/>
    </source>
</evidence>
<evidence type="ECO:0000259" key="2">
    <source>
        <dbReference type="Pfam" id="PF10056"/>
    </source>
</evidence>
<dbReference type="Pfam" id="PF10056">
    <property type="entry name" value="DUF2293"/>
    <property type="match status" value="1"/>
</dbReference>
<feature type="compositionally biased region" description="Acidic residues" evidence="1">
    <location>
        <begin position="140"/>
        <end position="156"/>
    </location>
</feature>
<name>A0A9Q9AL72_9PEZI</name>
<feature type="region of interest" description="Disordered" evidence="1">
    <location>
        <begin position="134"/>
        <end position="156"/>
    </location>
</feature>
<dbReference type="Proteomes" id="UP001056384">
    <property type="component" value="Chromosome 1"/>
</dbReference>
<dbReference type="OrthoDB" id="5381833at2759"/>
<dbReference type="InterPro" id="IPR018744">
    <property type="entry name" value="DUF2293"/>
</dbReference>
<reference evidence="3" key="1">
    <citation type="submission" date="2022-06" db="EMBL/GenBank/DDBJ databases">
        <title>Complete genome sequences of two strains of the flax pathogen Septoria linicola.</title>
        <authorList>
            <person name="Lapalu N."/>
            <person name="Simon A."/>
            <person name="Demenou B."/>
            <person name="Paumier D."/>
            <person name="Guillot M.-P."/>
            <person name="Gout L."/>
            <person name="Valade R."/>
        </authorList>
    </citation>
    <scope>NUCLEOTIDE SEQUENCE</scope>
    <source>
        <strain evidence="3">SE15195</strain>
    </source>
</reference>
<organism evidence="3 4">
    <name type="scientific">Septoria linicola</name>
    <dbReference type="NCBI Taxonomy" id="215465"/>
    <lineage>
        <taxon>Eukaryota</taxon>
        <taxon>Fungi</taxon>
        <taxon>Dikarya</taxon>
        <taxon>Ascomycota</taxon>
        <taxon>Pezizomycotina</taxon>
        <taxon>Dothideomycetes</taxon>
        <taxon>Dothideomycetidae</taxon>
        <taxon>Mycosphaerellales</taxon>
        <taxon>Mycosphaerellaceae</taxon>
        <taxon>Septoria</taxon>
    </lineage>
</organism>
<gene>
    <name evidence="3" type="ORF">Slin15195_G013100</name>
</gene>
<dbReference type="AlphaFoldDB" id="A0A9Q9AL72"/>
<protein>
    <recommendedName>
        <fullName evidence="2">DUF2293 domain-containing protein</fullName>
    </recommendedName>
</protein>
<evidence type="ECO:0000313" key="4">
    <source>
        <dbReference type="Proteomes" id="UP001056384"/>
    </source>
</evidence>
<sequence>MPQQEDLSTLSPEEQQLRKREWNRGPLVDLFPRIDDFALERLLDIIIEKGFTYNLSHSKFANSRRYTSIVVAHVRHAYSNYDQLLHFKVERYEARKQSGPQVWKKLREWCPWDKDNEVLERYFKATLLTPEERDASWDPMDVDDESDFEDDPMDLD</sequence>
<accession>A0A9Q9AL72</accession>
<proteinExistence type="predicted"/>